<dbReference type="PANTHER" id="PTHR47366">
    <property type="entry name" value="TWO-ON-TWO HEMOGLOBIN-3"/>
    <property type="match status" value="1"/>
</dbReference>
<reference evidence="7 8" key="1">
    <citation type="submission" date="2018-02" db="EMBL/GenBank/DDBJ databases">
        <title>Genomic Encyclopedia of Archaeal and Bacterial Type Strains, Phase II (KMG-II): from individual species to whole genera.</title>
        <authorList>
            <person name="Goeker M."/>
        </authorList>
    </citation>
    <scope>NUCLEOTIDE SEQUENCE [LARGE SCALE GENOMIC DNA]</scope>
    <source>
        <strain evidence="7 8">DSM 18921</strain>
    </source>
</reference>
<accession>A0A2S8S3W8</accession>
<dbReference type="InterPro" id="IPR044203">
    <property type="entry name" value="GlbO/GLB3-like"/>
</dbReference>
<evidence type="ECO:0000313" key="7">
    <source>
        <dbReference type="EMBL" id="PQV55501.1"/>
    </source>
</evidence>
<sequence length="155" mass="18043">MSQLMIETIGGEAVLRTLVNDFYDFIEVLPEGETLRKLHLRGHGLAHVREEQFNFLSGFFGGRRYYQEKHGHMDLRRMHVHVPISEQDAEDWLTCMDRALEKNGLAGPEIERLRATFRRICMMLVNDLKEWGVPADHGPDSAAQMSQKFHDRKKH</sequence>
<name>A0A2S8S3W8_9RHOB</name>
<dbReference type="GO" id="GO:0020037">
    <property type="term" value="F:heme binding"/>
    <property type="evidence" value="ECO:0007669"/>
    <property type="project" value="InterPro"/>
</dbReference>
<protein>
    <submittedName>
        <fullName evidence="7">Hemoglobin</fullName>
    </submittedName>
</protein>
<dbReference type="GO" id="GO:0046872">
    <property type="term" value="F:metal ion binding"/>
    <property type="evidence" value="ECO:0007669"/>
    <property type="project" value="UniProtKB-KW"/>
</dbReference>
<evidence type="ECO:0000256" key="1">
    <source>
        <dbReference type="ARBA" id="ARBA00022448"/>
    </source>
</evidence>
<organism evidence="7 8">
    <name type="scientific">Albidovulum denitrificans</name>
    <dbReference type="NCBI Taxonomy" id="404881"/>
    <lineage>
        <taxon>Bacteria</taxon>
        <taxon>Pseudomonadati</taxon>
        <taxon>Pseudomonadota</taxon>
        <taxon>Alphaproteobacteria</taxon>
        <taxon>Rhodobacterales</taxon>
        <taxon>Paracoccaceae</taxon>
        <taxon>Albidovulum</taxon>
    </lineage>
</organism>
<dbReference type="Gene3D" id="1.10.490.10">
    <property type="entry name" value="Globins"/>
    <property type="match status" value="1"/>
</dbReference>
<dbReference type="Proteomes" id="UP000238338">
    <property type="component" value="Unassembled WGS sequence"/>
</dbReference>
<dbReference type="AlphaFoldDB" id="A0A2S8S3W8"/>
<feature type="region of interest" description="Disordered" evidence="6">
    <location>
        <begin position="135"/>
        <end position="155"/>
    </location>
</feature>
<gene>
    <name evidence="7" type="ORF">LX70_03163</name>
</gene>
<dbReference type="InterPro" id="IPR009050">
    <property type="entry name" value="Globin-like_sf"/>
</dbReference>
<evidence type="ECO:0000313" key="8">
    <source>
        <dbReference type="Proteomes" id="UP000238338"/>
    </source>
</evidence>
<keyword evidence="3" id="KW-0479">Metal-binding</keyword>
<dbReference type="GO" id="GO:0019825">
    <property type="term" value="F:oxygen binding"/>
    <property type="evidence" value="ECO:0007669"/>
    <property type="project" value="InterPro"/>
</dbReference>
<dbReference type="PANTHER" id="PTHR47366:SF1">
    <property type="entry name" value="TWO-ON-TWO HEMOGLOBIN-3"/>
    <property type="match status" value="1"/>
</dbReference>
<dbReference type="CDD" id="cd14773">
    <property type="entry name" value="TrHb2_PhHbO-like_O"/>
    <property type="match status" value="1"/>
</dbReference>
<dbReference type="Pfam" id="PF01152">
    <property type="entry name" value="Bac_globin"/>
    <property type="match status" value="1"/>
</dbReference>
<evidence type="ECO:0000256" key="3">
    <source>
        <dbReference type="ARBA" id="ARBA00022723"/>
    </source>
</evidence>
<dbReference type="InterPro" id="IPR001486">
    <property type="entry name" value="Hemoglobin_trunc"/>
</dbReference>
<dbReference type="EMBL" id="PVEP01000008">
    <property type="protein sequence ID" value="PQV55501.1"/>
    <property type="molecule type" value="Genomic_DNA"/>
</dbReference>
<dbReference type="RefSeq" id="WP_105515754.1">
    <property type="nucleotide sequence ID" value="NZ_PVEP01000008.1"/>
</dbReference>
<comment type="similarity">
    <text evidence="5">Belongs to the truncated hemoglobin family. Group II subfamily.</text>
</comment>
<keyword evidence="8" id="KW-1185">Reference proteome</keyword>
<dbReference type="GO" id="GO:0005344">
    <property type="term" value="F:oxygen carrier activity"/>
    <property type="evidence" value="ECO:0007669"/>
    <property type="project" value="InterPro"/>
</dbReference>
<evidence type="ECO:0000256" key="2">
    <source>
        <dbReference type="ARBA" id="ARBA00022617"/>
    </source>
</evidence>
<keyword evidence="1" id="KW-0813">Transport</keyword>
<keyword evidence="4" id="KW-0408">Iron</keyword>
<evidence type="ECO:0000256" key="6">
    <source>
        <dbReference type="SAM" id="MobiDB-lite"/>
    </source>
</evidence>
<evidence type="ECO:0000256" key="4">
    <source>
        <dbReference type="ARBA" id="ARBA00023004"/>
    </source>
</evidence>
<evidence type="ECO:0000256" key="5">
    <source>
        <dbReference type="ARBA" id="ARBA00034496"/>
    </source>
</evidence>
<dbReference type="SUPFAM" id="SSF46458">
    <property type="entry name" value="Globin-like"/>
    <property type="match status" value="1"/>
</dbReference>
<keyword evidence="2" id="KW-0349">Heme</keyword>
<dbReference type="OrthoDB" id="9790913at2"/>
<dbReference type="InterPro" id="IPR012292">
    <property type="entry name" value="Globin/Proto"/>
</dbReference>
<proteinExistence type="inferred from homology"/>
<comment type="caution">
    <text evidence="7">The sequence shown here is derived from an EMBL/GenBank/DDBJ whole genome shotgun (WGS) entry which is preliminary data.</text>
</comment>